<dbReference type="EMBL" id="BAAAYL010000001">
    <property type="protein sequence ID" value="GAA3368148.1"/>
    <property type="molecule type" value="Genomic_DNA"/>
</dbReference>
<evidence type="ECO:0008006" key="4">
    <source>
        <dbReference type="Google" id="ProtNLM"/>
    </source>
</evidence>
<proteinExistence type="predicted"/>
<gene>
    <name evidence="2" type="ORF">GCM10020367_05320</name>
</gene>
<feature type="region of interest" description="Disordered" evidence="1">
    <location>
        <begin position="77"/>
        <end position="119"/>
    </location>
</feature>
<comment type="caution">
    <text evidence="2">The sequence shown here is derived from an EMBL/GenBank/DDBJ whole genome shotgun (WGS) entry which is preliminary data.</text>
</comment>
<accession>A0ABP6S4T2</accession>
<evidence type="ECO:0000313" key="2">
    <source>
        <dbReference type="EMBL" id="GAA3368148.1"/>
    </source>
</evidence>
<keyword evidence="3" id="KW-1185">Reference proteome</keyword>
<dbReference type="Proteomes" id="UP001499990">
    <property type="component" value="Unassembled WGS sequence"/>
</dbReference>
<evidence type="ECO:0000313" key="3">
    <source>
        <dbReference type="Proteomes" id="UP001499990"/>
    </source>
</evidence>
<protein>
    <recommendedName>
        <fullName evidence="4">Transposase</fullName>
    </recommendedName>
</protein>
<name>A0ABP6S4T2_9ACTN</name>
<feature type="compositionally biased region" description="Basic residues" evidence="1">
    <location>
        <begin position="85"/>
        <end position="96"/>
    </location>
</feature>
<sequence>MAGAARRVRAWPTVCGRFRIWRDAGFFTSPLEGLIAEATRQGKTDLSLGSVDSTTARAHHDAAGVRVEQEVMDALEEAAREQDHARKKGAARRNRTGRTTDAAPGRKSGDESGADAGSG</sequence>
<organism evidence="2 3">
    <name type="scientific">Streptomyces sannanensis</name>
    <dbReference type="NCBI Taxonomy" id="285536"/>
    <lineage>
        <taxon>Bacteria</taxon>
        <taxon>Bacillati</taxon>
        <taxon>Actinomycetota</taxon>
        <taxon>Actinomycetes</taxon>
        <taxon>Kitasatosporales</taxon>
        <taxon>Streptomycetaceae</taxon>
        <taxon>Streptomyces</taxon>
    </lineage>
</organism>
<reference evidence="3" key="1">
    <citation type="journal article" date="2019" name="Int. J. Syst. Evol. Microbiol.">
        <title>The Global Catalogue of Microorganisms (GCM) 10K type strain sequencing project: providing services to taxonomists for standard genome sequencing and annotation.</title>
        <authorList>
            <consortium name="The Broad Institute Genomics Platform"/>
            <consortium name="The Broad Institute Genome Sequencing Center for Infectious Disease"/>
            <person name="Wu L."/>
            <person name="Ma J."/>
        </authorList>
    </citation>
    <scope>NUCLEOTIDE SEQUENCE [LARGE SCALE GENOMIC DNA]</scope>
    <source>
        <strain evidence="3">JCM 9651</strain>
    </source>
</reference>
<evidence type="ECO:0000256" key="1">
    <source>
        <dbReference type="SAM" id="MobiDB-lite"/>
    </source>
</evidence>